<dbReference type="InterPro" id="IPR029044">
    <property type="entry name" value="Nucleotide-diphossugar_trans"/>
</dbReference>
<name>A0A1F7UWK5_9BACT</name>
<dbReference type="PANTHER" id="PTHR48090">
    <property type="entry name" value="UNDECAPRENYL-PHOSPHATE 4-DEOXY-4-FORMAMIDO-L-ARABINOSE TRANSFERASE-RELATED"/>
    <property type="match status" value="1"/>
</dbReference>
<dbReference type="Proteomes" id="UP000176932">
    <property type="component" value="Unassembled WGS sequence"/>
</dbReference>
<feature type="domain" description="Glycosyltransferase 2-like" evidence="1">
    <location>
        <begin position="5"/>
        <end position="173"/>
    </location>
</feature>
<dbReference type="InterPro" id="IPR050256">
    <property type="entry name" value="Glycosyltransferase_2"/>
</dbReference>
<dbReference type="AlphaFoldDB" id="A0A1F7UWK5"/>
<evidence type="ECO:0000313" key="2">
    <source>
        <dbReference type="EMBL" id="OGL82670.1"/>
    </source>
</evidence>
<comment type="caution">
    <text evidence="2">The sequence shown here is derived from an EMBL/GenBank/DDBJ whole genome shotgun (WGS) entry which is preliminary data.</text>
</comment>
<organism evidence="2 3">
    <name type="scientific">Candidatus Uhrbacteria bacterium RIFCSPLOWO2_01_FULL_53_9</name>
    <dbReference type="NCBI Taxonomy" id="1802403"/>
    <lineage>
        <taxon>Bacteria</taxon>
        <taxon>Candidatus Uhriibacteriota</taxon>
    </lineage>
</organism>
<dbReference type="InterPro" id="IPR001173">
    <property type="entry name" value="Glyco_trans_2-like"/>
</dbReference>
<accession>A0A1F7UWK5</accession>
<sequence length="240" mass="26956">MYELSVVVPCLSSQKALPEFFDALAGVLMKNPTDVDVVVVAHKTPEDPQTCIAYVQSRYPWLRFTFLQRKGGSCGYGALARFGIAYSSSRYVALVSPYNEDDVGILLKMLDEVRRGAQLVQATRFAQNDSARVPWKFRVYQSIYRFMVRLLTQKDITDSTYAYKLFDRTFVQALGLTQNGYSVCPEITLKSVLADGNVAYVPTQAKTSPLNKDFSLVKEGFGYARVLARAALHRVGLSWF</sequence>
<reference evidence="2 3" key="1">
    <citation type="journal article" date="2016" name="Nat. Commun.">
        <title>Thousands of microbial genomes shed light on interconnected biogeochemical processes in an aquifer system.</title>
        <authorList>
            <person name="Anantharaman K."/>
            <person name="Brown C.T."/>
            <person name="Hug L.A."/>
            <person name="Sharon I."/>
            <person name="Castelle C.J."/>
            <person name="Probst A.J."/>
            <person name="Thomas B.C."/>
            <person name="Singh A."/>
            <person name="Wilkins M.J."/>
            <person name="Karaoz U."/>
            <person name="Brodie E.L."/>
            <person name="Williams K.H."/>
            <person name="Hubbard S.S."/>
            <person name="Banfield J.F."/>
        </authorList>
    </citation>
    <scope>NUCLEOTIDE SEQUENCE [LARGE SCALE GENOMIC DNA]</scope>
</reference>
<protein>
    <recommendedName>
        <fullName evidence="1">Glycosyltransferase 2-like domain-containing protein</fullName>
    </recommendedName>
</protein>
<dbReference type="PANTHER" id="PTHR48090:SF7">
    <property type="entry name" value="RFBJ PROTEIN"/>
    <property type="match status" value="1"/>
</dbReference>
<dbReference type="Pfam" id="PF00535">
    <property type="entry name" value="Glycos_transf_2"/>
    <property type="match status" value="1"/>
</dbReference>
<proteinExistence type="predicted"/>
<dbReference type="Gene3D" id="3.90.550.10">
    <property type="entry name" value="Spore Coat Polysaccharide Biosynthesis Protein SpsA, Chain A"/>
    <property type="match status" value="1"/>
</dbReference>
<evidence type="ECO:0000313" key="3">
    <source>
        <dbReference type="Proteomes" id="UP000176932"/>
    </source>
</evidence>
<evidence type="ECO:0000259" key="1">
    <source>
        <dbReference type="Pfam" id="PF00535"/>
    </source>
</evidence>
<dbReference type="SUPFAM" id="SSF53448">
    <property type="entry name" value="Nucleotide-diphospho-sugar transferases"/>
    <property type="match status" value="1"/>
</dbReference>
<dbReference type="EMBL" id="MGEL01000064">
    <property type="protein sequence ID" value="OGL82670.1"/>
    <property type="molecule type" value="Genomic_DNA"/>
</dbReference>
<gene>
    <name evidence="2" type="ORF">A3B32_00180</name>
</gene>